<evidence type="ECO:0000313" key="3">
    <source>
        <dbReference type="EMBL" id="KIM29021.1"/>
    </source>
</evidence>
<proteinExistence type="predicted"/>
<dbReference type="PANTHER" id="PTHR11362">
    <property type="entry name" value="PHOSPHATIDYLETHANOLAMINE-BINDING PROTEIN"/>
    <property type="match status" value="1"/>
</dbReference>
<evidence type="ECO:0008006" key="5">
    <source>
        <dbReference type="Google" id="ProtNLM"/>
    </source>
</evidence>
<evidence type="ECO:0000256" key="1">
    <source>
        <dbReference type="SAM" id="Phobius"/>
    </source>
</evidence>
<dbReference type="SUPFAM" id="SSF49777">
    <property type="entry name" value="PEBP-like"/>
    <property type="match status" value="1"/>
</dbReference>
<keyword evidence="1" id="KW-1133">Transmembrane helix</keyword>
<dbReference type="STRING" id="933852.A0A0C3BC56"/>
<evidence type="ECO:0000313" key="4">
    <source>
        <dbReference type="Proteomes" id="UP000054097"/>
    </source>
</evidence>
<keyword evidence="2" id="KW-0732">Signal</keyword>
<evidence type="ECO:0000256" key="2">
    <source>
        <dbReference type="SAM" id="SignalP"/>
    </source>
</evidence>
<dbReference type="EMBL" id="KN824290">
    <property type="protein sequence ID" value="KIM29021.1"/>
    <property type="molecule type" value="Genomic_DNA"/>
</dbReference>
<keyword evidence="1" id="KW-0472">Membrane</keyword>
<feature type="transmembrane region" description="Helical" evidence="1">
    <location>
        <begin position="253"/>
        <end position="273"/>
    </location>
</feature>
<dbReference type="CDD" id="cd00866">
    <property type="entry name" value="PEBP_euk"/>
    <property type="match status" value="1"/>
</dbReference>
<dbReference type="InterPro" id="IPR036610">
    <property type="entry name" value="PEBP-like_sf"/>
</dbReference>
<reference evidence="3 4" key="1">
    <citation type="submission" date="2014-04" db="EMBL/GenBank/DDBJ databases">
        <authorList>
            <consortium name="DOE Joint Genome Institute"/>
            <person name="Kuo A."/>
            <person name="Zuccaro A."/>
            <person name="Kohler A."/>
            <person name="Nagy L.G."/>
            <person name="Floudas D."/>
            <person name="Copeland A."/>
            <person name="Barry K.W."/>
            <person name="Cichocki N."/>
            <person name="Veneault-Fourrey C."/>
            <person name="LaButti K."/>
            <person name="Lindquist E.A."/>
            <person name="Lipzen A."/>
            <person name="Lundell T."/>
            <person name="Morin E."/>
            <person name="Murat C."/>
            <person name="Sun H."/>
            <person name="Tunlid A."/>
            <person name="Henrissat B."/>
            <person name="Grigoriev I.V."/>
            <person name="Hibbett D.S."/>
            <person name="Martin F."/>
            <person name="Nordberg H.P."/>
            <person name="Cantor M.N."/>
            <person name="Hua S.X."/>
        </authorList>
    </citation>
    <scope>NUCLEOTIDE SEQUENCE [LARGE SCALE GENOMIC DNA]</scope>
    <source>
        <strain evidence="3 4">MAFF 305830</strain>
    </source>
</reference>
<dbReference type="Pfam" id="PF01161">
    <property type="entry name" value="PBP"/>
    <property type="match status" value="1"/>
</dbReference>
<dbReference type="Gene3D" id="3.90.280.10">
    <property type="entry name" value="PEBP-like"/>
    <property type="match status" value="1"/>
</dbReference>
<dbReference type="InterPro" id="IPR035810">
    <property type="entry name" value="PEBP_euk"/>
</dbReference>
<keyword evidence="1" id="KW-0812">Transmembrane</keyword>
<accession>A0A0C3BC56</accession>
<dbReference type="InterPro" id="IPR008914">
    <property type="entry name" value="PEBP"/>
</dbReference>
<dbReference type="Proteomes" id="UP000054097">
    <property type="component" value="Unassembled WGS sequence"/>
</dbReference>
<dbReference type="PANTHER" id="PTHR11362:SF140">
    <property type="entry name" value="PEBP-LIKE PROTEIN"/>
    <property type="match status" value="1"/>
</dbReference>
<gene>
    <name evidence="3" type="ORF">M408DRAFT_68792</name>
</gene>
<sequence length="274" mass="27367">MLTSSLITALCSLLLVNAQANPQLETARIKAEFAASYLVPDLLASFDPVGYLTVTYGSNAVAPGSPLTVAETQPQPTVAITAANSSVTLPSLMTLAMVDPGAIGSVSTPGPTRHWLVNGVTIGANGALSIPASEAAITAYGAPLPPATDSAHRYAILLYNQPASFAPQGDLATAGQPITQFDLNAYVQSSGLGPVVAGWYFTCSQNSSAVAPTSTVPVNTATLLGGASGSASSTASSSGSSTSSRPNAAVSSFALTPLTVFGSIAAAFFGIVVA</sequence>
<reference evidence="4" key="2">
    <citation type="submission" date="2015-01" db="EMBL/GenBank/DDBJ databases">
        <title>Evolutionary Origins and Diversification of the Mycorrhizal Mutualists.</title>
        <authorList>
            <consortium name="DOE Joint Genome Institute"/>
            <consortium name="Mycorrhizal Genomics Consortium"/>
            <person name="Kohler A."/>
            <person name="Kuo A."/>
            <person name="Nagy L.G."/>
            <person name="Floudas D."/>
            <person name="Copeland A."/>
            <person name="Barry K.W."/>
            <person name="Cichocki N."/>
            <person name="Veneault-Fourrey C."/>
            <person name="LaButti K."/>
            <person name="Lindquist E.A."/>
            <person name="Lipzen A."/>
            <person name="Lundell T."/>
            <person name="Morin E."/>
            <person name="Murat C."/>
            <person name="Riley R."/>
            <person name="Ohm R."/>
            <person name="Sun H."/>
            <person name="Tunlid A."/>
            <person name="Henrissat B."/>
            <person name="Grigoriev I.V."/>
            <person name="Hibbett D.S."/>
            <person name="Martin F."/>
        </authorList>
    </citation>
    <scope>NUCLEOTIDE SEQUENCE [LARGE SCALE GENOMIC DNA]</scope>
    <source>
        <strain evidence="4">MAFF 305830</strain>
    </source>
</reference>
<dbReference type="HOGENOM" id="CLU_043994_2_1_1"/>
<keyword evidence="4" id="KW-1185">Reference proteome</keyword>
<dbReference type="OrthoDB" id="2506647at2759"/>
<feature type="signal peptide" evidence="2">
    <location>
        <begin position="1"/>
        <end position="18"/>
    </location>
</feature>
<dbReference type="AlphaFoldDB" id="A0A0C3BC56"/>
<name>A0A0C3BC56_SERVB</name>
<feature type="chain" id="PRO_5002161682" description="PEBP-like protein" evidence="2">
    <location>
        <begin position="19"/>
        <end position="274"/>
    </location>
</feature>
<organism evidence="3 4">
    <name type="scientific">Serendipita vermifera MAFF 305830</name>
    <dbReference type="NCBI Taxonomy" id="933852"/>
    <lineage>
        <taxon>Eukaryota</taxon>
        <taxon>Fungi</taxon>
        <taxon>Dikarya</taxon>
        <taxon>Basidiomycota</taxon>
        <taxon>Agaricomycotina</taxon>
        <taxon>Agaricomycetes</taxon>
        <taxon>Sebacinales</taxon>
        <taxon>Serendipitaceae</taxon>
        <taxon>Serendipita</taxon>
    </lineage>
</organism>
<protein>
    <recommendedName>
        <fullName evidence="5">PEBP-like protein</fullName>
    </recommendedName>
</protein>